<dbReference type="PROSITE" id="PS51192">
    <property type="entry name" value="HELICASE_ATP_BIND_1"/>
    <property type="match status" value="1"/>
</dbReference>
<feature type="compositionally biased region" description="Polar residues" evidence="2">
    <location>
        <begin position="153"/>
        <end position="178"/>
    </location>
</feature>
<name>A0ABD3LXI9_9STRA</name>
<feature type="compositionally biased region" description="Basic and acidic residues" evidence="2">
    <location>
        <begin position="1530"/>
        <end position="1543"/>
    </location>
</feature>
<dbReference type="InterPro" id="IPR049730">
    <property type="entry name" value="SNF2/RAD54-like_C"/>
</dbReference>
<dbReference type="PANTHER" id="PTHR45629:SF7">
    <property type="entry name" value="DNA EXCISION REPAIR PROTEIN ERCC-6-RELATED"/>
    <property type="match status" value="1"/>
</dbReference>
<evidence type="ECO:0000313" key="6">
    <source>
        <dbReference type="Proteomes" id="UP001530293"/>
    </source>
</evidence>
<proteinExistence type="predicted"/>
<feature type="compositionally biased region" description="Polar residues" evidence="2">
    <location>
        <begin position="556"/>
        <end position="566"/>
    </location>
</feature>
<feature type="region of interest" description="Disordered" evidence="2">
    <location>
        <begin position="1502"/>
        <end position="1664"/>
    </location>
</feature>
<evidence type="ECO:0000313" key="5">
    <source>
        <dbReference type="EMBL" id="KAL3756460.1"/>
    </source>
</evidence>
<dbReference type="SUPFAM" id="SSF52540">
    <property type="entry name" value="P-loop containing nucleoside triphosphate hydrolases"/>
    <property type="match status" value="2"/>
</dbReference>
<feature type="domain" description="Helicase ATP-binding" evidence="3">
    <location>
        <begin position="677"/>
        <end position="891"/>
    </location>
</feature>
<feature type="compositionally biased region" description="Basic and acidic residues" evidence="2">
    <location>
        <begin position="1584"/>
        <end position="1593"/>
    </location>
</feature>
<feature type="region of interest" description="Disordered" evidence="2">
    <location>
        <begin position="1"/>
        <end position="79"/>
    </location>
</feature>
<evidence type="ECO:0000259" key="4">
    <source>
        <dbReference type="PROSITE" id="PS51194"/>
    </source>
</evidence>
<protein>
    <submittedName>
        <fullName evidence="5">Uncharacterized protein</fullName>
    </submittedName>
</protein>
<feature type="compositionally biased region" description="Basic and acidic residues" evidence="2">
    <location>
        <begin position="501"/>
        <end position="513"/>
    </location>
</feature>
<feature type="compositionally biased region" description="Basic and acidic residues" evidence="2">
    <location>
        <begin position="22"/>
        <end position="57"/>
    </location>
</feature>
<feature type="compositionally biased region" description="Low complexity" evidence="2">
    <location>
        <begin position="264"/>
        <end position="288"/>
    </location>
</feature>
<dbReference type="Gene3D" id="3.40.50.300">
    <property type="entry name" value="P-loop containing nucleotide triphosphate hydrolases"/>
    <property type="match status" value="1"/>
</dbReference>
<feature type="compositionally biased region" description="Polar residues" evidence="2">
    <location>
        <begin position="424"/>
        <end position="434"/>
    </location>
</feature>
<feature type="compositionally biased region" description="Acidic residues" evidence="2">
    <location>
        <begin position="311"/>
        <end position="322"/>
    </location>
</feature>
<gene>
    <name evidence="5" type="ORF">ACHAWU_009854</name>
</gene>
<dbReference type="InterPro" id="IPR027417">
    <property type="entry name" value="P-loop_NTPase"/>
</dbReference>
<feature type="compositionally biased region" description="Basic and acidic residues" evidence="2">
    <location>
        <begin position="391"/>
        <end position="403"/>
    </location>
</feature>
<feature type="compositionally biased region" description="Polar residues" evidence="2">
    <location>
        <begin position="361"/>
        <end position="370"/>
    </location>
</feature>
<dbReference type="InterPro" id="IPR038718">
    <property type="entry name" value="SNF2-like_sf"/>
</dbReference>
<dbReference type="SMART" id="SM00490">
    <property type="entry name" value="HELICc"/>
    <property type="match status" value="1"/>
</dbReference>
<organism evidence="5 6">
    <name type="scientific">Discostella pseudostelligera</name>
    <dbReference type="NCBI Taxonomy" id="259834"/>
    <lineage>
        <taxon>Eukaryota</taxon>
        <taxon>Sar</taxon>
        <taxon>Stramenopiles</taxon>
        <taxon>Ochrophyta</taxon>
        <taxon>Bacillariophyta</taxon>
        <taxon>Coscinodiscophyceae</taxon>
        <taxon>Thalassiosirophycidae</taxon>
        <taxon>Stephanodiscales</taxon>
        <taxon>Stephanodiscaceae</taxon>
        <taxon>Discostella</taxon>
    </lineage>
</organism>
<dbReference type="Proteomes" id="UP001530293">
    <property type="component" value="Unassembled WGS sequence"/>
</dbReference>
<dbReference type="InterPro" id="IPR050496">
    <property type="entry name" value="SNF2_RAD54_helicase_repair"/>
</dbReference>
<dbReference type="PANTHER" id="PTHR45629">
    <property type="entry name" value="SNF2/RAD54 FAMILY MEMBER"/>
    <property type="match status" value="1"/>
</dbReference>
<feature type="compositionally biased region" description="Polar residues" evidence="2">
    <location>
        <begin position="96"/>
        <end position="119"/>
    </location>
</feature>
<feature type="compositionally biased region" description="Polar residues" evidence="2">
    <location>
        <begin position="521"/>
        <end position="535"/>
    </location>
</feature>
<feature type="compositionally biased region" description="Acidic residues" evidence="2">
    <location>
        <begin position="1507"/>
        <end position="1529"/>
    </location>
</feature>
<feature type="compositionally biased region" description="Acidic residues" evidence="2">
    <location>
        <begin position="239"/>
        <end position="248"/>
    </location>
</feature>
<dbReference type="InterPro" id="IPR014001">
    <property type="entry name" value="Helicase_ATP-bd"/>
</dbReference>
<keyword evidence="6" id="KW-1185">Reference proteome</keyword>
<feature type="compositionally biased region" description="Basic residues" evidence="2">
    <location>
        <begin position="539"/>
        <end position="554"/>
    </location>
</feature>
<comment type="caution">
    <text evidence="5">The sequence shown here is derived from an EMBL/GenBank/DDBJ whole genome shotgun (WGS) entry which is preliminary data.</text>
</comment>
<keyword evidence="1" id="KW-0378">Hydrolase</keyword>
<feature type="region of interest" description="Disordered" evidence="2">
    <location>
        <begin position="1421"/>
        <end position="1441"/>
    </location>
</feature>
<feature type="compositionally biased region" description="Basic and acidic residues" evidence="2">
    <location>
        <begin position="345"/>
        <end position="357"/>
    </location>
</feature>
<feature type="region of interest" description="Disordered" evidence="2">
    <location>
        <begin position="391"/>
        <end position="608"/>
    </location>
</feature>
<sequence length="1664" mass="186817">MSDSDDSSDASPQISSDVGVDLDTKLRQRREETRRQRLQEFQQRRQAERQRQAEERKRRQLQNDIYQNDHGEEGDNIASLGSVFNNKSLSVILRKSSNSSMDARSTSNNSHDLLLSSPSPRVKFKSAPSKFDPSPSHSRSSGSSCLRSSSSLQRYNNDAKANNNCSATQQKKQKSTYASSSDSSDDDGKINRFPNRGWSNAQRVGTSYATHNNSKNHGSEPHRKPIPAKATTKRRSDSDDSESSEDPVEAMMRVMRAKKEKEAAAVAAVVASATTSSGNSRARSSLSHSSEKNRGSAITSKRSPRDHYSNDSDDDEDTDEDMASAAQQLRRESEAKRYKHNPIAMERREREEREVQRRKNISANTKTFTPNKAKLEGMEVVVGDEGEVKSVSDMADDARDARIGRAGRGDGVGGGDARGKMTWQKPSHVTNNQRWRYDDEDGSPDLRRHCNINQAAKMRDNSDDDGLWDSSDSDDGKQMTTKQKPKARVAKKDTNNYNGGKKREQIMQKDKSGSPRIANRGKSTVASNEASSSDDSYVRRRKKYDVEKRRRRHSFSSDSENNNTMQKMPPSGYGLDDADQSDNASDGEVERRKNQLKPDFADPKLGTPGPLVPFVLSKTWKVGDSLVGCDDVDDMDGYDDNQTRPARHTTDGDIDQVPASINRYLKGYQRMGIQFMYSSVVHGKGCVLGDDMGLGKTVQCISLIAALLKKSGTGCDSLELKEHYNKVKKILQEQEESRQKALLTGFGLKHESSLESTVFPRFAPILIVVPSSVVENWQNEFNTWGHFNVAAYSGPAREKALLRIKDGLDFILIAGKSLFVRAGDFEQLATVEWKLVIVDEFHEFKNCKSQGHMRLVSIRDNSGCPVVGMTGTLMQNRHDELFYLMDLVRPNLLGTWETFRDEISVPITYARAKDAKEEVLRLAEQRELVLRNAIKPAYLERKKEDVLKDSLMEKREKVVFCELTEVQKKIYRHIISLPDYMQLRFANAPCDCGVNQAYFRGYKKMRTHREQLNYQRRHKNELEPKKRCCFRCPWNPRRGEPGEPQIDPEAVIWIQSHEKIIRDGTEGEVIDGKYIPCLNCPTCTTLAAMHKLYKISSHPSLLQVDQFDTGPDAEKKLKFAKVAFTPDILRELPGGTYWKSDGIMDDHMKLSGKMKTLDYLLRRYLRKRNRVLVFSYSTASLDLIQNHIKVLPRVDSSSPGWTGNELNKFVQYITVAASNKIRPSFRRQHRIGFRPTIQLTLRLFHFECVSSRQALVDSFQNGDTEVFLISTKAGGLGLNLTAANKVIIFDVSWNPSCDEQAQDRAYRIGQKRNVDTVRLVARGTIEELMYARQVYKVQLKKQTLGHNTDGNNQPQIFRGVANDPNRKGELFGLENLLKFKDGSFMSSLWKAADNPTQEHDIADLAKELDNINEDQLDDLAEEGDEGPTDTRCSAKKNISGSEVDASDVESDIEFIASGINHGDLFSKNKGGAQIAQGDDDFDEEMGGESQVLEVATKIACEGIRNDIEDDSDEGEDEDEDEGGDIDDDAMEKNESPPRSKAADEADAVGTNGAPLDSHVEASSKCPVRESTSHVDSPESSPEPSKLESSENRFQDCSPFSFDGLRTQPTQTPTSSQPKPITKRVTMPKVTLMGTVFETSNIREPQPATKKATDLYIPSYSRRKN</sequence>
<dbReference type="PROSITE" id="PS51194">
    <property type="entry name" value="HELICASE_CTER"/>
    <property type="match status" value="1"/>
</dbReference>
<feature type="compositionally biased region" description="Acidic residues" evidence="2">
    <location>
        <begin position="462"/>
        <end position="473"/>
    </location>
</feature>
<feature type="compositionally biased region" description="Low complexity" evidence="2">
    <location>
        <begin position="1606"/>
        <end position="1617"/>
    </location>
</feature>
<reference evidence="5 6" key="1">
    <citation type="submission" date="2024-10" db="EMBL/GenBank/DDBJ databases">
        <title>Updated reference genomes for cyclostephanoid diatoms.</title>
        <authorList>
            <person name="Roberts W.R."/>
            <person name="Alverson A.J."/>
        </authorList>
    </citation>
    <scope>NUCLEOTIDE SEQUENCE [LARGE SCALE GENOMIC DNA]</scope>
    <source>
        <strain evidence="5 6">AJA232-27</strain>
    </source>
</reference>
<dbReference type="GO" id="GO:0016787">
    <property type="term" value="F:hydrolase activity"/>
    <property type="evidence" value="ECO:0007669"/>
    <property type="project" value="UniProtKB-KW"/>
</dbReference>
<dbReference type="Pfam" id="PF00176">
    <property type="entry name" value="SNF2-rel_dom"/>
    <property type="match status" value="1"/>
</dbReference>
<evidence type="ECO:0000259" key="3">
    <source>
        <dbReference type="PROSITE" id="PS51192"/>
    </source>
</evidence>
<feature type="compositionally biased region" description="Polar residues" evidence="2">
    <location>
        <begin position="197"/>
        <end position="216"/>
    </location>
</feature>
<evidence type="ECO:0000256" key="2">
    <source>
        <dbReference type="SAM" id="MobiDB-lite"/>
    </source>
</evidence>
<dbReference type="Gene3D" id="3.40.50.10810">
    <property type="entry name" value="Tandem AAA-ATPase domain"/>
    <property type="match status" value="1"/>
</dbReference>
<dbReference type="EMBL" id="JALLBG020000303">
    <property type="protein sequence ID" value="KAL3756460.1"/>
    <property type="molecule type" value="Genomic_DNA"/>
</dbReference>
<dbReference type="Pfam" id="PF00271">
    <property type="entry name" value="Helicase_C"/>
    <property type="match status" value="1"/>
</dbReference>
<feature type="region of interest" description="Disordered" evidence="2">
    <location>
        <begin position="96"/>
        <end position="371"/>
    </location>
</feature>
<dbReference type="CDD" id="cd18793">
    <property type="entry name" value="SF2_C_SNF"/>
    <property type="match status" value="1"/>
</dbReference>
<dbReference type="SMART" id="SM00487">
    <property type="entry name" value="DEXDc"/>
    <property type="match status" value="1"/>
</dbReference>
<feature type="domain" description="Helicase C-terminal" evidence="4">
    <location>
        <begin position="1160"/>
        <end position="1356"/>
    </location>
</feature>
<dbReference type="InterPro" id="IPR001650">
    <property type="entry name" value="Helicase_C-like"/>
</dbReference>
<dbReference type="InterPro" id="IPR000330">
    <property type="entry name" value="SNF2_N"/>
</dbReference>
<feature type="compositionally biased region" description="Basic and acidic residues" evidence="2">
    <location>
        <begin position="1557"/>
        <end position="1576"/>
    </location>
</feature>
<accession>A0ABD3LXI9</accession>
<evidence type="ECO:0000256" key="1">
    <source>
        <dbReference type="ARBA" id="ARBA00022801"/>
    </source>
</evidence>
<feature type="compositionally biased region" description="Low complexity" evidence="2">
    <location>
        <begin position="133"/>
        <end position="152"/>
    </location>
</feature>